<organism evidence="1 2">
    <name type="scientific">Sulfitobacter sediminilitoris</name>
    <dbReference type="NCBI Taxonomy" id="2698830"/>
    <lineage>
        <taxon>Bacteria</taxon>
        <taxon>Pseudomonadati</taxon>
        <taxon>Pseudomonadota</taxon>
        <taxon>Alphaproteobacteria</taxon>
        <taxon>Rhodobacterales</taxon>
        <taxon>Roseobacteraceae</taxon>
        <taxon>Sulfitobacter</taxon>
    </lineage>
</organism>
<sequence>MQTAPAPLLDLIATWPGLAQHATWTCRTLFHDIADENDLGGLDESLKWGQPAWRPVKPRTGSTLRMNWSPATPDHLAFFVDCKTDLAARMQDLYPELPLNDGRRHLGVFLDAPLPEQAIAHLANMTFTYHLKRRAAGSMG</sequence>
<keyword evidence="2" id="KW-1185">Reference proteome</keyword>
<name>A0A6P0C566_9RHOB</name>
<evidence type="ECO:0000313" key="2">
    <source>
        <dbReference type="Proteomes" id="UP000468591"/>
    </source>
</evidence>
<accession>A0A6P0C566</accession>
<protein>
    <submittedName>
        <fullName evidence="1">DUF1801 domain-containing protein</fullName>
    </submittedName>
</protein>
<gene>
    <name evidence="1" type="ORF">GV827_01040</name>
</gene>
<dbReference type="EMBL" id="JAABNT010000001">
    <property type="protein sequence ID" value="NEK20987.1"/>
    <property type="molecule type" value="Genomic_DNA"/>
</dbReference>
<dbReference type="AlphaFoldDB" id="A0A6P0C566"/>
<dbReference type="RefSeq" id="WP_164351834.1">
    <property type="nucleotide sequence ID" value="NZ_JAABNT010000001.1"/>
</dbReference>
<proteinExistence type="predicted"/>
<comment type="caution">
    <text evidence="1">The sequence shown here is derived from an EMBL/GenBank/DDBJ whole genome shotgun (WGS) entry which is preliminary data.</text>
</comment>
<dbReference type="Proteomes" id="UP000468591">
    <property type="component" value="Unassembled WGS sequence"/>
</dbReference>
<evidence type="ECO:0000313" key="1">
    <source>
        <dbReference type="EMBL" id="NEK20987.1"/>
    </source>
</evidence>
<reference evidence="1 2" key="1">
    <citation type="submission" date="2020-01" db="EMBL/GenBank/DDBJ databases">
        <title>Sulfitobacter sediminilitoris sp. nov., isolated from a tidal flat.</title>
        <authorList>
            <person name="Park S."/>
            <person name="Yoon J.-H."/>
        </authorList>
    </citation>
    <scope>NUCLEOTIDE SEQUENCE [LARGE SCALE GENOMIC DNA]</scope>
    <source>
        <strain evidence="1 2">JBTF-M27</strain>
    </source>
</reference>